<evidence type="ECO:0000313" key="3">
    <source>
        <dbReference type="EMBL" id="RAL43206.1"/>
    </source>
</evidence>
<keyword evidence="1" id="KW-0547">Nucleotide-binding</keyword>
<comment type="caution">
    <text evidence="3">The sequence shown here is derived from an EMBL/GenBank/DDBJ whole genome shotgun (WGS) entry which is preliminary data.</text>
</comment>
<dbReference type="EMBL" id="NQVE01000161">
    <property type="protein sequence ID" value="RAL43206.1"/>
    <property type="molecule type" value="Genomic_DNA"/>
</dbReference>
<dbReference type="SMART" id="SM00220">
    <property type="entry name" value="S_TKc"/>
    <property type="match status" value="1"/>
</dbReference>
<dbReference type="InterPro" id="IPR017441">
    <property type="entry name" value="Protein_kinase_ATP_BS"/>
</dbReference>
<organism evidence="3 4">
    <name type="scientific">Cuscuta australis</name>
    <dbReference type="NCBI Taxonomy" id="267555"/>
    <lineage>
        <taxon>Eukaryota</taxon>
        <taxon>Viridiplantae</taxon>
        <taxon>Streptophyta</taxon>
        <taxon>Embryophyta</taxon>
        <taxon>Tracheophyta</taxon>
        <taxon>Spermatophyta</taxon>
        <taxon>Magnoliopsida</taxon>
        <taxon>eudicotyledons</taxon>
        <taxon>Gunneridae</taxon>
        <taxon>Pentapetalae</taxon>
        <taxon>asterids</taxon>
        <taxon>lamiids</taxon>
        <taxon>Solanales</taxon>
        <taxon>Convolvulaceae</taxon>
        <taxon>Cuscuteae</taxon>
        <taxon>Cuscuta</taxon>
        <taxon>Cuscuta subgen. Grammica</taxon>
        <taxon>Cuscuta sect. Cleistogrammica</taxon>
    </lineage>
</organism>
<dbReference type="PROSITE" id="PS50011">
    <property type="entry name" value="PROTEIN_KINASE_DOM"/>
    <property type="match status" value="1"/>
</dbReference>
<dbReference type="InterPro" id="IPR000719">
    <property type="entry name" value="Prot_kinase_dom"/>
</dbReference>
<dbReference type="PANTHER" id="PTHR48011:SF18">
    <property type="entry name" value="MITOGEN-ACTIVATED PROTEIN KINASE KINASE KINASE 19-RELATED"/>
    <property type="match status" value="1"/>
</dbReference>
<evidence type="ECO:0000259" key="2">
    <source>
        <dbReference type="PROSITE" id="PS50011"/>
    </source>
</evidence>
<evidence type="ECO:0000313" key="4">
    <source>
        <dbReference type="Proteomes" id="UP000249390"/>
    </source>
</evidence>
<feature type="binding site" evidence="1">
    <location>
        <position position="38"/>
    </location>
    <ligand>
        <name>ATP</name>
        <dbReference type="ChEBI" id="CHEBI:30616"/>
    </ligand>
</feature>
<dbReference type="PROSITE" id="PS00107">
    <property type="entry name" value="PROTEIN_KINASE_ATP"/>
    <property type="match status" value="1"/>
</dbReference>
<dbReference type="Pfam" id="PF00069">
    <property type="entry name" value="Pkinase"/>
    <property type="match status" value="1"/>
</dbReference>
<gene>
    <name evidence="3" type="ORF">DM860_009988</name>
</gene>
<dbReference type="InterPro" id="IPR052751">
    <property type="entry name" value="Plant_MAPKKK"/>
</dbReference>
<evidence type="ECO:0000256" key="1">
    <source>
        <dbReference type="PROSITE-ProRule" id="PRU10141"/>
    </source>
</evidence>
<dbReference type="Proteomes" id="UP000249390">
    <property type="component" value="Unassembled WGS sequence"/>
</dbReference>
<protein>
    <recommendedName>
        <fullName evidence="2">Protein kinase domain-containing protein</fullName>
    </recommendedName>
</protein>
<accession>A0A328DCL8</accession>
<keyword evidence="4" id="KW-1185">Reference proteome</keyword>
<dbReference type="GO" id="GO:0004672">
    <property type="term" value="F:protein kinase activity"/>
    <property type="evidence" value="ECO:0007669"/>
    <property type="project" value="InterPro"/>
</dbReference>
<name>A0A328DCL8_9ASTE</name>
<keyword evidence="1" id="KW-0067">ATP-binding</keyword>
<dbReference type="Gene3D" id="1.10.510.10">
    <property type="entry name" value="Transferase(Phosphotransferase) domain 1"/>
    <property type="match status" value="1"/>
</dbReference>
<dbReference type="GO" id="GO:0007165">
    <property type="term" value="P:signal transduction"/>
    <property type="evidence" value="ECO:0007669"/>
    <property type="project" value="TreeGrafter"/>
</dbReference>
<dbReference type="InterPro" id="IPR011009">
    <property type="entry name" value="Kinase-like_dom_sf"/>
</dbReference>
<feature type="domain" description="Protein kinase" evidence="2">
    <location>
        <begin position="6"/>
        <end position="296"/>
    </location>
</feature>
<sequence>MKHSWTKQCGAIGRGTHAGVYLALPVAAGDDSSPIAVKSVDVNSAENLLREARILRQLRGSPYVIHCFGEDVSAAADPHDGGWRDFNLLLEYAPAGSLGSLIRPGYDGTTLIQKSDVSFYAYQILMGLSHVHEKGFVHNDLKPENILAFPAADGGRLFRLKLADFGVSTLAGKKDVTYYDDDEEEEDEEEEEPFCPHHCRGSLFYASPEYLATGKHNTGDDIWALGCIVLEMLTGEPAWLCRDSNDLIDQILYEKPGIPEEVPATARDFLSKCFLKREPWGEERWTARKLLKHPFVRDNKDVAACLAPMEIGFEDGKMNPFLGCEEEEDDDDDEQWVSTEDLFLPFRSY</sequence>
<dbReference type="GO" id="GO:0005524">
    <property type="term" value="F:ATP binding"/>
    <property type="evidence" value="ECO:0007669"/>
    <property type="project" value="UniProtKB-UniRule"/>
</dbReference>
<dbReference type="AlphaFoldDB" id="A0A328DCL8"/>
<dbReference type="PANTHER" id="PTHR48011">
    <property type="entry name" value="CCR4-NOT TRANSCRIPTIONAL COMPLEX SUBUNIT CAF120-RELATED"/>
    <property type="match status" value="1"/>
</dbReference>
<reference evidence="3 4" key="1">
    <citation type="submission" date="2018-06" db="EMBL/GenBank/DDBJ databases">
        <title>The Genome of Cuscuta australis (Dodder) Provides Insight into the Evolution of Plant Parasitism.</title>
        <authorList>
            <person name="Liu H."/>
        </authorList>
    </citation>
    <scope>NUCLEOTIDE SEQUENCE [LARGE SCALE GENOMIC DNA]</scope>
    <source>
        <strain evidence="4">cv. Yunnan</strain>
        <tissue evidence="3">Vines</tissue>
    </source>
</reference>
<proteinExistence type="predicted"/>
<dbReference type="SUPFAM" id="SSF56112">
    <property type="entry name" value="Protein kinase-like (PK-like)"/>
    <property type="match status" value="1"/>
</dbReference>